<feature type="domain" description="RNA polymerase sigma-70 region 2" evidence="1">
    <location>
        <begin position="7"/>
        <end position="72"/>
    </location>
</feature>
<evidence type="ECO:0000313" key="3">
    <source>
        <dbReference type="EMBL" id="MFH5232844.1"/>
    </source>
</evidence>
<dbReference type="EMBL" id="JBIMSO010000031">
    <property type="protein sequence ID" value="MFH5207893.1"/>
    <property type="molecule type" value="Genomic_DNA"/>
</dbReference>
<dbReference type="EMBL" id="JBIMSN010000163">
    <property type="protein sequence ID" value="MFH5232844.1"/>
    <property type="molecule type" value="Genomic_DNA"/>
</dbReference>
<comment type="caution">
    <text evidence="2">The sequence shown here is derived from an EMBL/GenBank/DDBJ whole genome shotgun (WGS) entry which is preliminary data.</text>
</comment>
<reference evidence="4 5" key="1">
    <citation type="submission" date="2024-10" db="EMBL/GenBank/DDBJ databases">
        <authorList>
            <person name="Riesco R."/>
        </authorList>
    </citation>
    <scope>NUCLEOTIDE SEQUENCE [LARGE SCALE GENOMIC DNA]</scope>
    <source>
        <strain evidence="2 4">NCIMB 15449</strain>
        <strain evidence="3 5">NCIMB 15450</strain>
    </source>
</reference>
<protein>
    <submittedName>
        <fullName evidence="2">RNA polymerase sigma factor</fullName>
    </submittedName>
</protein>
<evidence type="ECO:0000313" key="2">
    <source>
        <dbReference type="EMBL" id="MFH5207893.1"/>
    </source>
</evidence>
<dbReference type="Gene3D" id="1.10.1740.10">
    <property type="match status" value="1"/>
</dbReference>
<gene>
    <name evidence="2" type="ORF">ACHIPZ_06645</name>
    <name evidence="3" type="ORF">ACHIRB_30385</name>
</gene>
<dbReference type="Proteomes" id="UP001609175">
    <property type="component" value="Unassembled WGS sequence"/>
</dbReference>
<dbReference type="InterPro" id="IPR014284">
    <property type="entry name" value="RNA_pol_sigma-70_dom"/>
</dbReference>
<dbReference type="SUPFAM" id="SSF88946">
    <property type="entry name" value="Sigma2 domain of RNA polymerase sigma factors"/>
    <property type="match status" value="1"/>
</dbReference>
<evidence type="ECO:0000259" key="1">
    <source>
        <dbReference type="Pfam" id="PF04542"/>
    </source>
</evidence>
<evidence type="ECO:0000313" key="4">
    <source>
        <dbReference type="Proteomes" id="UP001609175"/>
    </source>
</evidence>
<dbReference type="RefSeq" id="WP_395127829.1">
    <property type="nucleotide sequence ID" value="NZ_JBIMSN010000163.1"/>
</dbReference>
<organism evidence="2 4">
    <name type="scientific">Antrihabitans spumae</name>
    <dbReference type="NCBI Taxonomy" id="3373370"/>
    <lineage>
        <taxon>Bacteria</taxon>
        <taxon>Bacillati</taxon>
        <taxon>Actinomycetota</taxon>
        <taxon>Actinomycetes</taxon>
        <taxon>Mycobacteriales</taxon>
        <taxon>Nocardiaceae</taxon>
        <taxon>Antrihabitans</taxon>
    </lineage>
</organism>
<proteinExistence type="predicted"/>
<keyword evidence="5" id="KW-1185">Reference proteome</keyword>
<sequence length="184" mass="20618">MTIKEINRLLIRAAAEICGAQGYSADAEDIAQEAMINLIRSLGRPVSVDSPYSYLMRVVVNTYLTWAAKTDRPGRLGPSRPVTLDERPEPPNEVQLSPHRVTVHNIARTTVLGGIAELGPAHRRTALLLWDKDSYEFDRFSAVEAGRILGVPAGTIRRQRADIRKRIAQVYPELRDLIRDATEY</sequence>
<accession>A0ABW7JJG6</accession>
<dbReference type="Proteomes" id="UP001609219">
    <property type="component" value="Unassembled WGS sequence"/>
</dbReference>
<dbReference type="InterPro" id="IPR007627">
    <property type="entry name" value="RNA_pol_sigma70_r2"/>
</dbReference>
<dbReference type="InterPro" id="IPR013325">
    <property type="entry name" value="RNA_pol_sigma_r2"/>
</dbReference>
<evidence type="ECO:0000313" key="5">
    <source>
        <dbReference type="Proteomes" id="UP001609219"/>
    </source>
</evidence>
<name>A0ABW7JJG6_9NOCA</name>
<dbReference type="Pfam" id="PF04542">
    <property type="entry name" value="Sigma70_r2"/>
    <property type="match status" value="1"/>
</dbReference>
<dbReference type="NCBIfam" id="TIGR02937">
    <property type="entry name" value="sigma70-ECF"/>
    <property type="match status" value="1"/>
</dbReference>